<dbReference type="Gene3D" id="3.30.1330.60">
    <property type="entry name" value="OmpA-like domain"/>
    <property type="match status" value="1"/>
</dbReference>
<dbReference type="CDD" id="cd07185">
    <property type="entry name" value="OmpA_C-like"/>
    <property type="match status" value="1"/>
</dbReference>
<gene>
    <name evidence="6" type="ORF">JAN5088_02633</name>
</gene>
<dbReference type="InterPro" id="IPR006664">
    <property type="entry name" value="OMP_bac"/>
</dbReference>
<keyword evidence="2 4" id="KW-0472">Membrane</keyword>
<comment type="subcellular location">
    <subcellularLocation>
        <location evidence="1">Cell outer membrane</location>
    </subcellularLocation>
</comment>
<accession>A0A0M6XTA5</accession>
<dbReference type="RefSeq" id="WP_074962478.1">
    <property type="nucleotide sequence ID" value="NZ_CANMUL010000001.1"/>
</dbReference>
<keyword evidence="3" id="KW-0998">Cell outer membrane</keyword>
<dbReference type="OrthoDB" id="9810367at2"/>
<dbReference type="PANTHER" id="PTHR30329">
    <property type="entry name" value="STATOR ELEMENT OF FLAGELLAR MOTOR COMPLEX"/>
    <property type="match status" value="1"/>
</dbReference>
<dbReference type="PANTHER" id="PTHR30329:SF21">
    <property type="entry name" value="LIPOPROTEIN YIAD-RELATED"/>
    <property type="match status" value="1"/>
</dbReference>
<protein>
    <submittedName>
        <fullName evidence="6">Minor outer membrane protein Omp16</fullName>
    </submittedName>
</protein>
<dbReference type="GO" id="GO:0009279">
    <property type="term" value="C:cell outer membrane"/>
    <property type="evidence" value="ECO:0007669"/>
    <property type="project" value="UniProtKB-SubCell"/>
</dbReference>
<dbReference type="EMBL" id="CXPG01000020">
    <property type="protein sequence ID" value="CTQ33847.1"/>
    <property type="molecule type" value="Genomic_DNA"/>
</dbReference>
<evidence type="ECO:0000313" key="6">
    <source>
        <dbReference type="EMBL" id="CTQ33847.1"/>
    </source>
</evidence>
<dbReference type="STRING" id="282197.SAMN04488517_102683"/>
<name>A0A0M6XTA5_9RHOB</name>
<feature type="domain" description="OmpA-like" evidence="5">
    <location>
        <begin position="63"/>
        <end position="179"/>
    </location>
</feature>
<proteinExistence type="predicted"/>
<dbReference type="PROSITE" id="PS51123">
    <property type="entry name" value="OMPA_2"/>
    <property type="match status" value="1"/>
</dbReference>
<evidence type="ECO:0000259" key="5">
    <source>
        <dbReference type="PROSITE" id="PS51123"/>
    </source>
</evidence>
<evidence type="ECO:0000313" key="7">
    <source>
        <dbReference type="Proteomes" id="UP000048908"/>
    </source>
</evidence>
<keyword evidence="7" id="KW-1185">Reference proteome</keyword>
<sequence length="232" mass="23962">MKENNITRRFLIGGLSLATLAGCTGTRFNTVAGASIDEGGFGNPTRQNMLVMTGEAPALAHMGSRFAAQVPTTINFAFNSAALDATARAVLDQQAAFIRSFPEVRFSVYGHTDKVGSNAYNKQLGLARARAAVAYLASRGVSTSRLQALVSYGETRPLVPTQSAERANRRTVTEVAGFVADHPMVLDGKYGQIVYRRYVGSAAGPGVAAAVAAAAAAPAGEGGSAGRPVPGG</sequence>
<evidence type="ECO:0000256" key="3">
    <source>
        <dbReference type="ARBA" id="ARBA00023237"/>
    </source>
</evidence>
<reference evidence="6 7" key="1">
    <citation type="submission" date="2015-07" db="EMBL/GenBank/DDBJ databases">
        <authorList>
            <person name="Noorani M."/>
        </authorList>
    </citation>
    <scope>NUCLEOTIDE SEQUENCE [LARGE SCALE GENOMIC DNA]</scope>
    <source>
        <strain evidence="6 7">CECT 5088</strain>
    </source>
</reference>
<dbReference type="InterPro" id="IPR006665">
    <property type="entry name" value="OmpA-like"/>
</dbReference>
<dbReference type="InterPro" id="IPR006311">
    <property type="entry name" value="TAT_signal"/>
</dbReference>
<dbReference type="InterPro" id="IPR036737">
    <property type="entry name" value="OmpA-like_sf"/>
</dbReference>
<evidence type="ECO:0000256" key="4">
    <source>
        <dbReference type="PROSITE-ProRule" id="PRU00473"/>
    </source>
</evidence>
<dbReference type="SUPFAM" id="SSF103088">
    <property type="entry name" value="OmpA-like"/>
    <property type="match status" value="1"/>
</dbReference>
<evidence type="ECO:0000256" key="2">
    <source>
        <dbReference type="ARBA" id="ARBA00023136"/>
    </source>
</evidence>
<dbReference type="Proteomes" id="UP000048908">
    <property type="component" value="Unassembled WGS sequence"/>
</dbReference>
<dbReference type="AlphaFoldDB" id="A0A0M6XTA5"/>
<organism evidence="6 7">
    <name type="scientific">Jannaschia rubra</name>
    <dbReference type="NCBI Taxonomy" id="282197"/>
    <lineage>
        <taxon>Bacteria</taxon>
        <taxon>Pseudomonadati</taxon>
        <taxon>Pseudomonadota</taxon>
        <taxon>Alphaproteobacteria</taxon>
        <taxon>Rhodobacterales</taxon>
        <taxon>Roseobacteraceae</taxon>
        <taxon>Jannaschia</taxon>
    </lineage>
</organism>
<dbReference type="PRINTS" id="PR01021">
    <property type="entry name" value="OMPADOMAIN"/>
</dbReference>
<dbReference type="Pfam" id="PF00691">
    <property type="entry name" value="OmpA"/>
    <property type="match status" value="1"/>
</dbReference>
<dbReference type="InterPro" id="IPR050330">
    <property type="entry name" value="Bact_OuterMem_StrucFunc"/>
</dbReference>
<evidence type="ECO:0000256" key="1">
    <source>
        <dbReference type="ARBA" id="ARBA00004442"/>
    </source>
</evidence>
<dbReference type="PROSITE" id="PS51318">
    <property type="entry name" value="TAT"/>
    <property type="match status" value="1"/>
</dbReference>
<dbReference type="PROSITE" id="PS51257">
    <property type="entry name" value="PROKAR_LIPOPROTEIN"/>
    <property type="match status" value="1"/>
</dbReference>